<dbReference type="PROSITE" id="PS01361">
    <property type="entry name" value="ZF_DOF_1"/>
    <property type="match status" value="1"/>
</dbReference>
<evidence type="ECO:0000256" key="2">
    <source>
        <dbReference type="ARBA" id="ARBA00022771"/>
    </source>
</evidence>
<keyword evidence="7 8" id="KW-0539">Nucleus</keyword>
<dbReference type="InterPro" id="IPR045174">
    <property type="entry name" value="Dof"/>
</dbReference>
<comment type="function">
    <text evidence="9">Transcription factor that binds specifically to a 5'-AA[AG]G-3' consensus core sequence.</text>
</comment>
<comment type="subcellular location">
    <subcellularLocation>
        <location evidence="8 9">Nucleus</location>
    </subcellularLocation>
</comment>
<keyword evidence="4 9" id="KW-0805">Transcription regulation</keyword>
<dbReference type="Proteomes" id="UP000515123">
    <property type="component" value="Linkage group 2"/>
</dbReference>
<dbReference type="GO" id="GO:0003677">
    <property type="term" value="F:DNA binding"/>
    <property type="evidence" value="ECO:0007669"/>
    <property type="project" value="UniProtKB-UniRule"/>
</dbReference>
<evidence type="ECO:0000256" key="6">
    <source>
        <dbReference type="ARBA" id="ARBA00023163"/>
    </source>
</evidence>
<feature type="compositionally biased region" description="Low complexity" evidence="10">
    <location>
        <begin position="123"/>
        <end position="133"/>
    </location>
</feature>
<evidence type="ECO:0000256" key="8">
    <source>
        <dbReference type="PROSITE-ProRule" id="PRU00071"/>
    </source>
</evidence>
<feature type="region of interest" description="Disordered" evidence="10">
    <location>
        <begin position="216"/>
        <end position="239"/>
    </location>
</feature>
<keyword evidence="2 8" id="KW-0863">Zinc-finger</keyword>
<evidence type="ECO:0000256" key="4">
    <source>
        <dbReference type="ARBA" id="ARBA00023015"/>
    </source>
</evidence>
<evidence type="ECO:0000259" key="11">
    <source>
        <dbReference type="PROSITE" id="PS50884"/>
    </source>
</evidence>
<evidence type="ECO:0000313" key="12">
    <source>
        <dbReference type="Proteomes" id="UP000515123"/>
    </source>
</evidence>
<proteinExistence type="predicted"/>
<dbReference type="GeneID" id="109724981"/>
<sequence length="278" mass="29056">MRMQEFGSEGGVGRVFGAAELQRPMGYLAGAAPPPPPPPQIKCPRCESTNTKFCYYNNYNLSQPRHFCKSCRRYWTKGGVLRNVPVGGGCRKSKRAPSKPSSSSPSAAASTAAASDKDLRLPSSSSRSSSDSSTLTAAADHPSGPNPSPNPFETLPQVPRIFPEPSGTFANMMTPGSGVLDLGFSHPAPAPLQSQQPKSAADDAIGAQQGFADQTVGMDLTPPFQGRSNGGGGGGGGLTLNGLDWPATVDPTLFDLSGAVDHWNPSHWGDTDPSLYLP</sequence>
<evidence type="ECO:0000313" key="13">
    <source>
        <dbReference type="RefSeq" id="XP_020109596.1"/>
    </source>
</evidence>
<dbReference type="PROSITE" id="PS50884">
    <property type="entry name" value="ZF_DOF_2"/>
    <property type="match status" value="1"/>
</dbReference>
<feature type="domain" description="Dof-type" evidence="11">
    <location>
        <begin position="41"/>
        <end position="95"/>
    </location>
</feature>
<evidence type="ECO:0000256" key="7">
    <source>
        <dbReference type="ARBA" id="ARBA00023242"/>
    </source>
</evidence>
<dbReference type="Pfam" id="PF02701">
    <property type="entry name" value="Zn_ribbon_Dof"/>
    <property type="match status" value="1"/>
</dbReference>
<dbReference type="OrthoDB" id="1927254at2759"/>
<name>A0A6P5GLQ5_ANACO</name>
<evidence type="ECO:0000256" key="3">
    <source>
        <dbReference type="ARBA" id="ARBA00022833"/>
    </source>
</evidence>
<feature type="compositionally biased region" description="Gly residues" evidence="10">
    <location>
        <begin position="228"/>
        <end position="239"/>
    </location>
</feature>
<keyword evidence="6 9" id="KW-0804">Transcription</keyword>
<accession>A0A6P5GLQ5</accession>
<dbReference type="PANTHER" id="PTHR31992">
    <property type="entry name" value="DOF ZINC FINGER PROTEIN DOF1.4-RELATED"/>
    <property type="match status" value="1"/>
</dbReference>
<reference evidence="13" key="2">
    <citation type="submission" date="2025-08" db="UniProtKB">
        <authorList>
            <consortium name="RefSeq"/>
        </authorList>
    </citation>
    <scope>IDENTIFICATION</scope>
    <source>
        <tissue evidence="13">Leaf</tissue>
    </source>
</reference>
<dbReference type="GO" id="GO:0008270">
    <property type="term" value="F:zinc ion binding"/>
    <property type="evidence" value="ECO:0007669"/>
    <property type="project" value="UniProtKB-KW"/>
</dbReference>
<keyword evidence="12" id="KW-1185">Reference proteome</keyword>
<dbReference type="AlphaFoldDB" id="A0A6P5GLQ5"/>
<evidence type="ECO:0000256" key="1">
    <source>
        <dbReference type="ARBA" id="ARBA00022723"/>
    </source>
</evidence>
<dbReference type="PANTHER" id="PTHR31992:SF298">
    <property type="entry name" value="DOF ZINC FINGER PROTEIN 4"/>
    <property type="match status" value="1"/>
</dbReference>
<feature type="compositionally biased region" description="Low complexity" evidence="10">
    <location>
        <begin position="98"/>
        <end position="114"/>
    </location>
</feature>
<evidence type="ECO:0000256" key="5">
    <source>
        <dbReference type="ARBA" id="ARBA00023125"/>
    </source>
</evidence>
<organism evidence="12 13">
    <name type="scientific">Ananas comosus</name>
    <name type="common">Pineapple</name>
    <name type="synonym">Ananas ananas</name>
    <dbReference type="NCBI Taxonomy" id="4615"/>
    <lineage>
        <taxon>Eukaryota</taxon>
        <taxon>Viridiplantae</taxon>
        <taxon>Streptophyta</taxon>
        <taxon>Embryophyta</taxon>
        <taxon>Tracheophyta</taxon>
        <taxon>Spermatophyta</taxon>
        <taxon>Magnoliopsida</taxon>
        <taxon>Liliopsida</taxon>
        <taxon>Poales</taxon>
        <taxon>Bromeliaceae</taxon>
        <taxon>Bromelioideae</taxon>
        <taxon>Ananas</taxon>
    </lineage>
</organism>
<dbReference type="RefSeq" id="XP_020109596.1">
    <property type="nucleotide sequence ID" value="XM_020254007.1"/>
</dbReference>
<dbReference type="GO" id="GO:0005634">
    <property type="term" value="C:nucleus"/>
    <property type="evidence" value="ECO:0007669"/>
    <property type="project" value="UniProtKB-SubCell"/>
</dbReference>
<evidence type="ECO:0000256" key="9">
    <source>
        <dbReference type="RuleBase" id="RU369094"/>
    </source>
</evidence>
<keyword evidence="5 8" id="KW-0238">DNA-binding</keyword>
<protein>
    <recommendedName>
        <fullName evidence="9">Dof zinc finger protein</fullName>
    </recommendedName>
</protein>
<dbReference type="GO" id="GO:0003700">
    <property type="term" value="F:DNA-binding transcription factor activity"/>
    <property type="evidence" value="ECO:0007669"/>
    <property type="project" value="UniProtKB-UniRule"/>
</dbReference>
<dbReference type="InterPro" id="IPR003851">
    <property type="entry name" value="Znf_Dof"/>
</dbReference>
<keyword evidence="3 9" id="KW-0862">Zinc</keyword>
<reference evidence="12" key="1">
    <citation type="journal article" date="2015" name="Nat. Genet.">
        <title>The pineapple genome and the evolution of CAM photosynthesis.</title>
        <authorList>
            <person name="Ming R."/>
            <person name="VanBuren R."/>
            <person name="Wai C.M."/>
            <person name="Tang H."/>
            <person name="Schatz M.C."/>
            <person name="Bowers J.E."/>
            <person name="Lyons E."/>
            <person name="Wang M.L."/>
            <person name="Chen J."/>
            <person name="Biggers E."/>
            <person name="Zhang J."/>
            <person name="Huang L."/>
            <person name="Zhang L."/>
            <person name="Miao W."/>
            <person name="Zhang J."/>
            <person name="Ye Z."/>
            <person name="Miao C."/>
            <person name="Lin Z."/>
            <person name="Wang H."/>
            <person name="Zhou H."/>
            <person name="Yim W.C."/>
            <person name="Priest H.D."/>
            <person name="Zheng C."/>
            <person name="Woodhouse M."/>
            <person name="Edger P.P."/>
            <person name="Guyot R."/>
            <person name="Guo H.B."/>
            <person name="Guo H."/>
            <person name="Zheng G."/>
            <person name="Singh R."/>
            <person name="Sharma A."/>
            <person name="Min X."/>
            <person name="Zheng Y."/>
            <person name="Lee H."/>
            <person name="Gurtowski J."/>
            <person name="Sedlazeck F.J."/>
            <person name="Harkess A."/>
            <person name="McKain M.R."/>
            <person name="Liao Z."/>
            <person name="Fang J."/>
            <person name="Liu J."/>
            <person name="Zhang X."/>
            <person name="Zhang Q."/>
            <person name="Hu W."/>
            <person name="Qin Y."/>
            <person name="Wang K."/>
            <person name="Chen L.Y."/>
            <person name="Shirley N."/>
            <person name="Lin Y.R."/>
            <person name="Liu L.Y."/>
            <person name="Hernandez A.G."/>
            <person name="Wright C.L."/>
            <person name="Bulone V."/>
            <person name="Tuskan G.A."/>
            <person name="Heath K."/>
            <person name="Zee F."/>
            <person name="Moore P.H."/>
            <person name="Sunkar R."/>
            <person name="Leebens-Mack J.H."/>
            <person name="Mockler T."/>
            <person name="Bennetzen J.L."/>
            <person name="Freeling M."/>
            <person name="Sankoff D."/>
            <person name="Paterson A.H."/>
            <person name="Zhu X."/>
            <person name="Yang X."/>
            <person name="Smith J.A."/>
            <person name="Cushman J.C."/>
            <person name="Paull R.E."/>
            <person name="Yu Q."/>
        </authorList>
    </citation>
    <scope>NUCLEOTIDE SEQUENCE [LARGE SCALE GENOMIC DNA]</scope>
    <source>
        <strain evidence="12">cv. F153</strain>
    </source>
</reference>
<keyword evidence="1 9" id="KW-0479">Metal-binding</keyword>
<feature type="region of interest" description="Disordered" evidence="10">
    <location>
        <begin position="85"/>
        <end position="204"/>
    </location>
</feature>
<gene>
    <name evidence="13" type="primary">LOC109724981</name>
</gene>
<evidence type="ECO:0000256" key="10">
    <source>
        <dbReference type="SAM" id="MobiDB-lite"/>
    </source>
</evidence>